<reference evidence="2 3" key="1">
    <citation type="journal article" date="2023" name="Genes (Basel)">
        <title>Chromosome-Level Genome Assembly and Circadian Gene Repertoire of the Patagonia Blennie Eleginops maclovinus-The Closest Ancestral Proxy of Antarctic Cryonotothenioids.</title>
        <authorList>
            <person name="Cheng C.C."/>
            <person name="Rivera-Colon A.G."/>
            <person name="Minhas B.F."/>
            <person name="Wilson L."/>
            <person name="Rayamajhi N."/>
            <person name="Vargas-Chacoff L."/>
            <person name="Catchen J.M."/>
        </authorList>
    </citation>
    <scope>NUCLEOTIDE SEQUENCE [LARGE SCALE GENOMIC DNA]</scope>
    <source>
        <strain evidence="2">JMC-PN-2008</strain>
    </source>
</reference>
<comment type="caution">
    <text evidence="2">The sequence shown here is derived from an EMBL/GenBank/DDBJ whole genome shotgun (WGS) entry which is preliminary data.</text>
</comment>
<feature type="compositionally biased region" description="Polar residues" evidence="1">
    <location>
        <begin position="1"/>
        <end position="17"/>
    </location>
</feature>
<reference evidence="2 3" key="2">
    <citation type="journal article" date="2023" name="Mol. Biol. Evol.">
        <title>Genomics of Secondarily Temperate Adaptation in the Only Non-Antarctic Icefish.</title>
        <authorList>
            <person name="Rivera-Colon A.G."/>
            <person name="Rayamajhi N."/>
            <person name="Minhas B.F."/>
            <person name="Madrigal G."/>
            <person name="Bilyk K.T."/>
            <person name="Yoon V."/>
            <person name="Hune M."/>
            <person name="Gregory S."/>
            <person name="Cheng C.H.C."/>
            <person name="Catchen J.M."/>
        </authorList>
    </citation>
    <scope>NUCLEOTIDE SEQUENCE [LARGE SCALE GENOMIC DNA]</scope>
    <source>
        <strain evidence="2">JMC-PN-2008</strain>
    </source>
</reference>
<dbReference type="Proteomes" id="UP001346869">
    <property type="component" value="Unassembled WGS sequence"/>
</dbReference>
<proteinExistence type="predicted"/>
<accession>A0AAN8AG81</accession>
<dbReference type="EMBL" id="JAUZQC010000019">
    <property type="protein sequence ID" value="KAK5854048.1"/>
    <property type="molecule type" value="Genomic_DNA"/>
</dbReference>
<evidence type="ECO:0000313" key="2">
    <source>
        <dbReference type="EMBL" id="KAK5854048.1"/>
    </source>
</evidence>
<keyword evidence="3" id="KW-1185">Reference proteome</keyword>
<protein>
    <submittedName>
        <fullName evidence="2">Uncharacterized protein</fullName>
    </submittedName>
</protein>
<evidence type="ECO:0000313" key="3">
    <source>
        <dbReference type="Proteomes" id="UP001346869"/>
    </source>
</evidence>
<name>A0AAN8AG81_ELEMC</name>
<sequence length="71" mass="8059">MTQLSLNPPLHETNTQNDRLRGPAYSKKNQRSVWVSLDFIPGDTFSPPASDGTTRCNNALLNEQRNEIQHH</sequence>
<evidence type="ECO:0000256" key="1">
    <source>
        <dbReference type="SAM" id="MobiDB-lite"/>
    </source>
</evidence>
<gene>
    <name evidence="2" type="ORF">PBY51_015152</name>
</gene>
<feature type="region of interest" description="Disordered" evidence="1">
    <location>
        <begin position="1"/>
        <end position="27"/>
    </location>
</feature>
<organism evidence="2 3">
    <name type="scientific">Eleginops maclovinus</name>
    <name type="common">Patagonian blennie</name>
    <name type="synonym">Eleginus maclovinus</name>
    <dbReference type="NCBI Taxonomy" id="56733"/>
    <lineage>
        <taxon>Eukaryota</taxon>
        <taxon>Metazoa</taxon>
        <taxon>Chordata</taxon>
        <taxon>Craniata</taxon>
        <taxon>Vertebrata</taxon>
        <taxon>Euteleostomi</taxon>
        <taxon>Actinopterygii</taxon>
        <taxon>Neopterygii</taxon>
        <taxon>Teleostei</taxon>
        <taxon>Neoteleostei</taxon>
        <taxon>Acanthomorphata</taxon>
        <taxon>Eupercaria</taxon>
        <taxon>Perciformes</taxon>
        <taxon>Notothenioidei</taxon>
        <taxon>Eleginopidae</taxon>
        <taxon>Eleginops</taxon>
    </lineage>
</organism>
<dbReference type="AlphaFoldDB" id="A0AAN8AG81"/>